<dbReference type="Pfam" id="PF00057">
    <property type="entry name" value="Ldl_recept_a"/>
    <property type="match status" value="1"/>
</dbReference>
<dbReference type="FunFam" id="2.60.120.290:FF:000016">
    <property type="entry name" value="neuropilin and tolloid-like protein 2"/>
    <property type="match status" value="1"/>
</dbReference>
<dbReference type="InterPro" id="IPR002172">
    <property type="entry name" value="LDrepeatLR_classA_rpt"/>
</dbReference>
<dbReference type="PANTHER" id="PTHR24251:SF26">
    <property type="entry name" value="NEUROPILIN AND TOLLOID-LIKE PROTEIN 2"/>
    <property type="match status" value="1"/>
</dbReference>
<evidence type="ECO:0000256" key="5">
    <source>
        <dbReference type="SAM" id="Phobius"/>
    </source>
</evidence>
<feature type="disulfide bond" evidence="4">
    <location>
        <begin position="287"/>
        <end position="299"/>
    </location>
</feature>
<dbReference type="GO" id="GO:0014069">
    <property type="term" value="C:postsynaptic density"/>
    <property type="evidence" value="ECO:0007669"/>
    <property type="project" value="TreeGrafter"/>
</dbReference>
<feature type="disulfide bond" evidence="4">
    <location>
        <begin position="306"/>
        <end position="321"/>
    </location>
</feature>
<reference evidence="7 8" key="1">
    <citation type="submission" date="2020-03" db="EMBL/GenBank/DDBJ databases">
        <title>Dissostichus mawsoni Genome sequencing and assembly.</title>
        <authorList>
            <person name="Park H."/>
        </authorList>
    </citation>
    <scope>NUCLEOTIDE SEQUENCE [LARGE SCALE GENOMIC DNA]</scope>
    <source>
        <strain evidence="7">DM0001</strain>
        <tissue evidence="7">Muscle</tissue>
    </source>
</reference>
<dbReference type="Pfam" id="PF00431">
    <property type="entry name" value="CUB"/>
    <property type="match status" value="2"/>
</dbReference>
<dbReference type="SMART" id="SM00192">
    <property type="entry name" value="LDLa"/>
    <property type="match status" value="1"/>
</dbReference>
<feature type="domain" description="CUB" evidence="6">
    <location>
        <begin position="167"/>
        <end position="282"/>
    </location>
</feature>
<accession>A0A7J5X911</accession>
<keyword evidence="1" id="KW-0677">Repeat</keyword>
<evidence type="ECO:0000256" key="4">
    <source>
        <dbReference type="PROSITE-ProRule" id="PRU00124"/>
    </source>
</evidence>
<feature type="disulfide bond" evidence="3">
    <location>
        <begin position="54"/>
        <end position="81"/>
    </location>
</feature>
<dbReference type="PROSITE" id="PS50068">
    <property type="entry name" value="LDLRA_2"/>
    <property type="match status" value="1"/>
</dbReference>
<keyword evidence="5" id="KW-0812">Transmembrane</keyword>
<dbReference type="InterPro" id="IPR035914">
    <property type="entry name" value="Sperma_CUB_dom_sf"/>
</dbReference>
<evidence type="ECO:0000256" key="2">
    <source>
        <dbReference type="ARBA" id="ARBA00023157"/>
    </source>
</evidence>
<proteinExistence type="predicted"/>
<keyword evidence="2 4" id="KW-1015">Disulfide bond</keyword>
<dbReference type="SUPFAM" id="SSF57424">
    <property type="entry name" value="LDL receptor-like module"/>
    <property type="match status" value="1"/>
</dbReference>
<dbReference type="CDD" id="cd00112">
    <property type="entry name" value="LDLa"/>
    <property type="match status" value="1"/>
</dbReference>
<evidence type="ECO:0000256" key="3">
    <source>
        <dbReference type="PROSITE-ProRule" id="PRU00059"/>
    </source>
</evidence>
<dbReference type="PANTHER" id="PTHR24251">
    <property type="entry name" value="OVOCHYMASE-RELATED"/>
    <property type="match status" value="1"/>
</dbReference>
<evidence type="ECO:0000313" key="8">
    <source>
        <dbReference type="Proteomes" id="UP000518266"/>
    </source>
</evidence>
<dbReference type="SMART" id="SM00042">
    <property type="entry name" value="CUB"/>
    <property type="match status" value="2"/>
</dbReference>
<dbReference type="PROSITE" id="PS01209">
    <property type="entry name" value="LDLRA_1"/>
    <property type="match status" value="1"/>
</dbReference>
<gene>
    <name evidence="7" type="ORF">F7725_026782</name>
</gene>
<dbReference type="CDD" id="cd00041">
    <property type="entry name" value="CUB"/>
    <property type="match status" value="2"/>
</dbReference>
<dbReference type="PROSITE" id="PS01180">
    <property type="entry name" value="CUB"/>
    <property type="match status" value="2"/>
</dbReference>
<sequence>MEQNQCSQFEALRCASAGLPWILFFLIEEGFALAQRTKDLPSDHGAQTPNQNDCGTWVRNINGGVFTSPNYPTTYPPNKECVYILEALPRQRIQLAFDKNYYIEPSFECRFDHIEIRDGPFGFSPSLIACNPGLVTSTGRFMWIKFTSDEELEGLGFRIKYTFIADCQFEIGGWDGIIRSSQVEEEEKVKPGDALDCIWTIRAPPQSKIYLRFMEYQMEHSNECKKNFVAVYDGSSAIENLKAKFCSTVANDVMLDNGVGVVRMWADEKSRLSRFRMLFTSFVDPPCSGNSFFCHSNMCINNSLVCNGVQNCVYPWDENHCKEKRSKGIFHQITKTHGTVIGVSSGIVLVLLIISILVQMKQPRKKVVARRPGVFNKAGFQEVFDPPHYELFSLRDKEISSDMADLSEELDNFHKLRRSSTMSRCVHEHHCGSQGSMATGGGGSMKHSRTTLSSMELSYHNDFSKPPPMKTFNSTSSYKKSCYGYKQHSQTHDCDQQVIEDRVTEEIPCEIYGRGVGGATGGTMGTMGPMGTMGTMGTMGGGPSGIAGGGIGGPVGITGGMAMAGGMGMGGGVGMAGPSGIAGGIGGGMAGACGTLSVRGNSARNSTTIVDPNQRSMSMDF</sequence>
<feature type="domain" description="CUB" evidence="6">
    <location>
        <begin position="54"/>
        <end position="164"/>
    </location>
</feature>
<organism evidence="7 8">
    <name type="scientific">Dissostichus mawsoni</name>
    <name type="common">Antarctic cod</name>
    <dbReference type="NCBI Taxonomy" id="36200"/>
    <lineage>
        <taxon>Eukaryota</taxon>
        <taxon>Metazoa</taxon>
        <taxon>Chordata</taxon>
        <taxon>Craniata</taxon>
        <taxon>Vertebrata</taxon>
        <taxon>Euteleostomi</taxon>
        <taxon>Actinopterygii</taxon>
        <taxon>Neopterygii</taxon>
        <taxon>Teleostei</taxon>
        <taxon>Neoteleostei</taxon>
        <taxon>Acanthomorphata</taxon>
        <taxon>Eupercaria</taxon>
        <taxon>Perciformes</taxon>
        <taxon>Notothenioidei</taxon>
        <taxon>Nototheniidae</taxon>
        <taxon>Dissostichus</taxon>
    </lineage>
</organism>
<dbReference type="Gene3D" id="2.40.128.620">
    <property type="match status" value="1"/>
</dbReference>
<protein>
    <recommendedName>
        <fullName evidence="6">CUB domain-containing protein</fullName>
    </recommendedName>
</protein>
<comment type="caution">
    <text evidence="3">Lacks conserved residue(s) required for the propagation of feature annotation.</text>
</comment>
<keyword evidence="5" id="KW-0472">Membrane</keyword>
<dbReference type="EMBL" id="JAAKFY010000027">
    <property type="protein sequence ID" value="KAF3833117.1"/>
    <property type="molecule type" value="Genomic_DNA"/>
</dbReference>
<dbReference type="SUPFAM" id="SSF49854">
    <property type="entry name" value="Spermadhesin, CUB domain"/>
    <property type="match status" value="2"/>
</dbReference>
<evidence type="ECO:0000256" key="1">
    <source>
        <dbReference type="ARBA" id="ARBA00022737"/>
    </source>
</evidence>
<feature type="transmembrane region" description="Helical" evidence="5">
    <location>
        <begin position="340"/>
        <end position="358"/>
    </location>
</feature>
<feature type="disulfide bond" evidence="4">
    <location>
        <begin position="294"/>
        <end position="312"/>
    </location>
</feature>
<dbReference type="OrthoDB" id="9971251at2759"/>
<dbReference type="InterPro" id="IPR036055">
    <property type="entry name" value="LDL_receptor-like_sf"/>
</dbReference>
<dbReference type="GO" id="GO:0035255">
    <property type="term" value="F:ionotropic glutamate receptor binding"/>
    <property type="evidence" value="ECO:0007669"/>
    <property type="project" value="TreeGrafter"/>
</dbReference>
<keyword evidence="5" id="KW-1133">Transmembrane helix</keyword>
<dbReference type="InterPro" id="IPR000859">
    <property type="entry name" value="CUB_dom"/>
</dbReference>
<evidence type="ECO:0000313" key="7">
    <source>
        <dbReference type="EMBL" id="KAF3833117.1"/>
    </source>
</evidence>
<dbReference type="Proteomes" id="UP000518266">
    <property type="component" value="Unassembled WGS sequence"/>
</dbReference>
<evidence type="ECO:0000259" key="6">
    <source>
        <dbReference type="PROSITE" id="PS01180"/>
    </source>
</evidence>
<name>A0A7J5X911_DISMA</name>
<dbReference type="Gene3D" id="2.60.120.290">
    <property type="entry name" value="Spermadhesin, CUB domain"/>
    <property type="match status" value="2"/>
</dbReference>
<keyword evidence="8" id="KW-1185">Reference proteome</keyword>
<comment type="caution">
    <text evidence="7">The sequence shown here is derived from an EMBL/GenBank/DDBJ whole genome shotgun (WGS) entry which is preliminary data.</text>
</comment>
<dbReference type="AlphaFoldDB" id="A0A7J5X911"/>
<dbReference type="InterPro" id="IPR023415">
    <property type="entry name" value="LDLR_class-A_CS"/>
</dbReference>